<dbReference type="EMBL" id="CP011071">
    <property type="protein sequence ID" value="AKA33917.1"/>
    <property type="molecule type" value="Genomic_DNA"/>
</dbReference>
<dbReference type="RefSeq" id="WP_045800754.1">
    <property type="nucleotide sequence ID" value="NZ_CP011071.1"/>
</dbReference>
<proteinExistence type="predicted"/>
<organism evidence="1 2">
    <name type="scientific">Flagellimonas lutaonensis</name>
    <dbReference type="NCBI Taxonomy" id="516051"/>
    <lineage>
        <taxon>Bacteria</taxon>
        <taxon>Pseudomonadati</taxon>
        <taxon>Bacteroidota</taxon>
        <taxon>Flavobacteriia</taxon>
        <taxon>Flavobacteriales</taxon>
        <taxon>Flavobacteriaceae</taxon>
        <taxon>Flagellimonas</taxon>
    </lineage>
</organism>
<sequence>MDDRNECPSPTFLDFEEKKELDRSVFWLNMYLNGFQPAKKPYKIDYNTLLVSYHLWQGDDLDEFCFDQANSYFLFNPEYDSRAAREALFLEIREFLSGG</sequence>
<dbReference type="HOGENOM" id="CLU_2317193_0_0_10"/>
<dbReference type="AlphaFoldDB" id="A0A0D5YNW0"/>
<accession>A0A0D5YNW0</accession>
<evidence type="ECO:0000313" key="2">
    <source>
        <dbReference type="Proteomes" id="UP000032726"/>
    </source>
</evidence>
<dbReference type="KEGG" id="mlt:VC82_230"/>
<name>A0A0D5YNW0_9FLAO</name>
<protein>
    <submittedName>
        <fullName evidence="1">Uncharacterized protein</fullName>
    </submittedName>
</protein>
<reference evidence="1 2" key="1">
    <citation type="submission" date="2015-03" db="EMBL/GenBank/DDBJ databases">
        <title>Complete genome sequence of Muricauda lutaonensis CC-HSB-11T, isolated from a coastal hot spring.</title>
        <authorList>
            <person name="Kim K.M."/>
        </authorList>
    </citation>
    <scope>NUCLEOTIDE SEQUENCE [LARGE SCALE GENOMIC DNA]</scope>
    <source>
        <strain evidence="1 2">CC-HSB-11</strain>
    </source>
</reference>
<keyword evidence="2" id="KW-1185">Reference proteome</keyword>
<evidence type="ECO:0000313" key="1">
    <source>
        <dbReference type="EMBL" id="AKA33917.1"/>
    </source>
</evidence>
<dbReference type="Proteomes" id="UP000032726">
    <property type="component" value="Chromosome"/>
</dbReference>
<dbReference type="OrthoDB" id="1445097at2"/>
<gene>
    <name evidence="1" type="ORF">VC82_230</name>
</gene>